<gene>
    <name evidence="1" type="ORF">CLV47_108131</name>
</gene>
<accession>A0A2T0ZZJ7</accession>
<sequence>MISMPTQIGVQVADDETAAALHLSLGGAGLIVGNDEHGASVAVRFFEREPRNYVSIGGLKFLQLLAFRALGLSASVVVKTQRPAAWESFVRISAGSTASIRCVPEIADVPRGTPNRPALLIVDSDSGIAGELSNGGDWSAVLSAYDYVSQWNIEALAHADTVFAQSLSMAEATLVTRKLAIDEPPETLGRIPDGQLAVVSRHEVHFVHLSMTSVEKWMIGTLERR</sequence>
<evidence type="ECO:0000313" key="2">
    <source>
        <dbReference type="Proteomes" id="UP000237752"/>
    </source>
</evidence>
<keyword evidence="2" id="KW-1185">Reference proteome</keyword>
<dbReference type="RefSeq" id="WP_106349153.1">
    <property type="nucleotide sequence ID" value="NZ_PVUE01000008.1"/>
</dbReference>
<dbReference type="AlphaFoldDB" id="A0A2T0ZZJ7"/>
<evidence type="ECO:0000313" key="1">
    <source>
        <dbReference type="EMBL" id="PRZ41772.1"/>
    </source>
</evidence>
<dbReference type="Proteomes" id="UP000237752">
    <property type="component" value="Unassembled WGS sequence"/>
</dbReference>
<dbReference type="EMBL" id="PVUE01000008">
    <property type="protein sequence ID" value="PRZ41772.1"/>
    <property type="molecule type" value="Genomic_DNA"/>
</dbReference>
<organism evidence="1 2">
    <name type="scientific">Antricoccus suffuscus</name>
    <dbReference type="NCBI Taxonomy" id="1629062"/>
    <lineage>
        <taxon>Bacteria</taxon>
        <taxon>Bacillati</taxon>
        <taxon>Actinomycetota</taxon>
        <taxon>Actinomycetes</taxon>
        <taxon>Geodermatophilales</taxon>
        <taxon>Antricoccaceae</taxon>
        <taxon>Antricoccus</taxon>
    </lineage>
</organism>
<protein>
    <submittedName>
        <fullName evidence="1">Uncharacterized protein</fullName>
    </submittedName>
</protein>
<comment type="caution">
    <text evidence="1">The sequence shown here is derived from an EMBL/GenBank/DDBJ whole genome shotgun (WGS) entry which is preliminary data.</text>
</comment>
<reference evidence="1 2" key="1">
    <citation type="submission" date="2018-03" db="EMBL/GenBank/DDBJ databases">
        <title>Genomic Encyclopedia of Archaeal and Bacterial Type Strains, Phase II (KMG-II): from individual species to whole genera.</title>
        <authorList>
            <person name="Goeker M."/>
        </authorList>
    </citation>
    <scope>NUCLEOTIDE SEQUENCE [LARGE SCALE GENOMIC DNA]</scope>
    <source>
        <strain evidence="1 2">DSM 100065</strain>
    </source>
</reference>
<dbReference type="OrthoDB" id="5189601at2"/>
<proteinExistence type="predicted"/>
<name>A0A2T0ZZJ7_9ACTN</name>